<dbReference type="EMBL" id="LAZR01038539">
    <property type="protein sequence ID" value="KKL19290.1"/>
    <property type="molecule type" value="Genomic_DNA"/>
</dbReference>
<sequence>MKQIDQKIYEKVISRKEELNKTNPMELRQLPLWSSESFSACGKPQELGVWHDKTEEGEDLFVTQCKR</sequence>
<feature type="non-terminal residue" evidence="1">
    <location>
        <position position="67"/>
    </location>
</feature>
<reference evidence="1" key="1">
    <citation type="journal article" date="2015" name="Nature">
        <title>Complex archaea that bridge the gap between prokaryotes and eukaryotes.</title>
        <authorList>
            <person name="Spang A."/>
            <person name="Saw J.H."/>
            <person name="Jorgensen S.L."/>
            <person name="Zaremba-Niedzwiedzka K."/>
            <person name="Martijn J."/>
            <person name="Lind A.E."/>
            <person name="van Eijk R."/>
            <person name="Schleper C."/>
            <person name="Guy L."/>
            <person name="Ettema T.J."/>
        </authorList>
    </citation>
    <scope>NUCLEOTIDE SEQUENCE</scope>
</reference>
<evidence type="ECO:0000313" key="1">
    <source>
        <dbReference type="EMBL" id="KKL19290.1"/>
    </source>
</evidence>
<accession>A0A0F9BC80</accession>
<proteinExistence type="predicted"/>
<organism evidence="1">
    <name type="scientific">marine sediment metagenome</name>
    <dbReference type="NCBI Taxonomy" id="412755"/>
    <lineage>
        <taxon>unclassified sequences</taxon>
        <taxon>metagenomes</taxon>
        <taxon>ecological metagenomes</taxon>
    </lineage>
</organism>
<comment type="caution">
    <text evidence="1">The sequence shown here is derived from an EMBL/GenBank/DDBJ whole genome shotgun (WGS) entry which is preliminary data.</text>
</comment>
<name>A0A0F9BC80_9ZZZZ</name>
<dbReference type="AlphaFoldDB" id="A0A0F9BC80"/>
<protein>
    <submittedName>
        <fullName evidence="1">Uncharacterized protein</fullName>
    </submittedName>
</protein>
<gene>
    <name evidence="1" type="ORF">LCGC14_2466950</name>
</gene>